<dbReference type="AlphaFoldDB" id="A0A7W7MIT4"/>
<reference evidence="1 4" key="2">
    <citation type="submission" date="2021-01" db="EMBL/GenBank/DDBJ databases">
        <title>Whole genome shotgun sequence of Actinoplanes lobatus NBRC 12513.</title>
        <authorList>
            <person name="Komaki H."/>
            <person name="Tamura T."/>
        </authorList>
    </citation>
    <scope>NUCLEOTIDE SEQUENCE [LARGE SCALE GENOMIC DNA]</scope>
    <source>
        <strain evidence="1 4">NBRC 12513</strain>
    </source>
</reference>
<evidence type="ECO:0008006" key="5">
    <source>
        <dbReference type="Google" id="ProtNLM"/>
    </source>
</evidence>
<evidence type="ECO:0000313" key="3">
    <source>
        <dbReference type="Proteomes" id="UP000590511"/>
    </source>
</evidence>
<keyword evidence="4" id="KW-1185">Reference proteome</keyword>
<dbReference type="RefSeq" id="WP_188123862.1">
    <property type="nucleotide sequence ID" value="NZ_BOMP01000124.1"/>
</dbReference>
<reference evidence="2 3" key="1">
    <citation type="submission" date="2020-08" db="EMBL/GenBank/DDBJ databases">
        <title>Sequencing the genomes of 1000 actinobacteria strains.</title>
        <authorList>
            <person name="Klenk H.-P."/>
        </authorList>
    </citation>
    <scope>NUCLEOTIDE SEQUENCE [LARGE SCALE GENOMIC DNA]</scope>
    <source>
        <strain evidence="2 3">DSM 43150</strain>
    </source>
</reference>
<evidence type="ECO:0000313" key="4">
    <source>
        <dbReference type="Proteomes" id="UP000631312"/>
    </source>
</evidence>
<dbReference type="Proteomes" id="UP000590511">
    <property type="component" value="Unassembled WGS sequence"/>
</dbReference>
<organism evidence="2 3">
    <name type="scientific">Actinoplanes lobatus</name>
    <dbReference type="NCBI Taxonomy" id="113568"/>
    <lineage>
        <taxon>Bacteria</taxon>
        <taxon>Bacillati</taxon>
        <taxon>Actinomycetota</taxon>
        <taxon>Actinomycetes</taxon>
        <taxon>Micromonosporales</taxon>
        <taxon>Micromonosporaceae</taxon>
        <taxon>Actinoplanes</taxon>
    </lineage>
</organism>
<proteinExistence type="predicted"/>
<sequence>MEASANFSQQTRAILEVVGWRPGRVVSTTRWEVELAGDGFPALHPVARRFLAEFGGLAVPHGGPGVTCAREPVSFTPTDCSGEADRFIAWSERVGRVIAPIGEVAGDTCGMAWLGIDEHEEVYLVVNRLASFGRLPVAMDHLVLGYMPDEID</sequence>
<accession>A0A7W7MIT4</accession>
<dbReference type="EMBL" id="BOMP01000124">
    <property type="protein sequence ID" value="GIE44367.1"/>
    <property type="molecule type" value="Genomic_DNA"/>
</dbReference>
<evidence type="ECO:0000313" key="2">
    <source>
        <dbReference type="EMBL" id="MBB4751907.1"/>
    </source>
</evidence>
<dbReference type="Pfam" id="PF14433">
    <property type="entry name" value="SUKH-3"/>
    <property type="match status" value="1"/>
</dbReference>
<name>A0A7W7MIT4_9ACTN</name>
<dbReference type="EMBL" id="JACHNC010000001">
    <property type="protein sequence ID" value="MBB4751907.1"/>
    <property type="molecule type" value="Genomic_DNA"/>
</dbReference>
<protein>
    <recommendedName>
        <fullName evidence="5">SUKH-3 immunity protein of toxin-antitoxin system</fullName>
    </recommendedName>
</protein>
<comment type="caution">
    <text evidence="2">The sequence shown here is derived from an EMBL/GenBank/DDBJ whole genome shotgun (WGS) entry which is preliminary data.</text>
</comment>
<dbReference type="InterPro" id="IPR025850">
    <property type="entry name" value="SUKH-3"/>
</dbReference>
<evidence type="ECO:0000313" key="1">
    <source>
        <dbReference type="EMBL" id="GIE44367.1"/>
    </source>
</evidence>
<dbReference type="Proteomes" id="UP000631312">
    <property type="component" value="Unassembled WGS sequence"/>
</dbReference>
<gene>
    <name evidence="1" type="ORF">Alo02nite_72650</name>
    <name evidence="2" type="ORF">BJ964_006068</name>
</gene>